<gene>
    <name evidence="2" type="ORF">NGM29_01090</name>
</gene>
<dbReference type="KEGG" id="sawl:NGM29_01090"/>
<dbReference type="RefSeq" id="WP_254158427.1">
    <property type="nucleotide sequence ID" value="NZ_CP100355.1"/>
</dbReference>
<dbReference type="EMBL" id="CP100355">
    <property type="protein sequence ID" value="UTF53910.1"/>
    <property type="molecule type" value="Genomic_DNA"/>
</dbReference>
<dbReference type="Proteomes" id="UP001056855">
    <property type="component" value="Chromosome"/>
</dbReference>
<feature type="compositionally biased region" description="Basic and acidic residues" evidence="1">
    <location>
        <begin position="34"/>
        <end position="44"/>
    </location>
</feature>
<organism evidence="2 3">
    <name type="scientific">Natronosalvus rutilus</name>
    <dbReference type="NCBI Taxonomy" id="2953753"/>
    <lineage>
        <taxon>Archaea</taxon>
        <taxon>Methanobacteriati</taxon>
        <taxon>Methanobacteriota</taxon>
        <taxon>Stenosarchaea group</taxon>
        <taxon>Halobacteria</taxon>
        <taxon>Halobacteriales</taxon>
        <taxon>Natrialbaceae</taxon>
        <taxon>Natronosalvus</taxon>
    </lineage>
</organism>
<sequence>MASERDASTIRRRTLLASAASMGGSSVTGTATAKRSERSSRRCPEATIGTDAAPCDGASTDGCADDHPTTVELRERARAAMERRYATVGDLIDRGFVPYFDAARLESENGWSHWLHPAHIGDDTVLDPDRPEAVLVDNEFWRPIGVMFIATVDGDPVERPPALYAREDAESEGTDDLPAAERRCSPWHYHRGLPGRFAWKYYRQVYEHDYREGELSLPCRTPCVLHVWTVPHPDGTHAHGAPPPAERGGPPANDPGFETDADPDETRLDWDVLPDDVVPNLKPGDLLESW</sequence>
<proteinExistence type="predicted"/>
<keyword evidence="3" id="KW-1185">Reference proteome</keyword>
<feature type="region of interest" description="Disordered" evidence="1">
    <location>
        <begin position="18"/>
        <end position="61"/>
    </location>
</feature>
<protein>
    <submittedName>
        <fullName evidence="2">Uncharacterized protein</fullName>
    </submittedName>
</protein>
<evidence type="ECO:0000313" key="2">
    <source>
        <dbReference type="EMBL" id="UTF53910.1"/>
    </source>
</evidence>
<feature type="compositionally biased region" description="Low complexity" evidence="1">
    <location>
        <begin position="18"/>
        <end position="33"/>
    </location>
</feature>
<feature type="region of interest" description="Disordered" evidence="1">
    <location>
        <begin position="234"/>
        <end position="290"/>
    </location>
</feature>
<dbReference type="GeneID" id="73288598"/>
<reference evidence="2" key="1">
    <citation type="submission" date="2022-06" db="EMBL/GenBank/DDBJ databases">
        <title>Diverse halophilic archaea isolated from saline environments.</title>
        <authorList>
            <person name="Cui H.-L."/>
        </authorList>
    </citation>
    <scope>NUCLEOTIDE SEQUENCE</scope>
    <source>
        <strain evidence="2">WLHS1</strain>
    </source>
</reference>
<evidence type="ECO:0000256" key="1">
    <source>
        <dbReference type="SAM" id="MobiDB-lite"/>
    </source>
</evidence>
<name>A0A9E7N9G7_9EURY</name>
<evidence type="ECO:0000313" key="3">
    <source>
        <dbReference type="Proteomes" id="UP001056855"/>
    </source>
</evidence>
<dbReference type="AlphaFoldDB" id="A0A9E7N9G7"/>
<accession>A0A9E7N9G7</accession>